<dbReference type="Proteomes" id="UP001142175">
    <property type="component" value="Unassembled WGS sequence"/>
</dbReference>
<reference evidence="1" key="1">
    <citation type="submission" date="2022-08" db="EMBL/GenBank/DDBJ databases">
        <authorList>
            <person name="Zhang D."/>
        </authorList>
    </citation>
    <scope>NUCLEOTIDE SEQUENCE</scope>
    <source>
        <strain evidence="1">XJ19-11</strain>
    </source>
</reference>
<organism evidence="1 2">
    <name type="scientific">Aquiflexum gelatinilyticum</name>
    <dbReference type="NCBI Taxonomy" id="2961943"/>
    <lineage>
        <taxon>Bacteria</taxon>
        <taxon>Pseudomonadati</taxon>
        <taxon>Bacteroidota</taxon>
        <taxon>Cytophagia</taxon>
        <taxon>Cytophagales</taxon>
        <taxon>Cyclobacteriaceae</taxon>
        <taxon>Aquiflexum</taxon>
    </lineage>
</organism>
<keyword evidence="2" id="KW-1185">Reference proteome</keyword>
<dbReference type="EMBL" id="JANSUY010000001">
    <property type="protein sequence ID" value="MCR9014052.1"/>
    <property type="molecule type" value="Genomic_DNA"/>
</dbReference>
<proteinExistence type="predicted"/>
<dbReference type="PROSITE" id="PS51257">
    <property type="entry name" value="PROKAR_LIPOPROTEIN"/>
    <property type="match status" value="1"/>
</dbReference>
<name>A0A9X2P5R4_9BACT</name>
<sequence>MKENKAITFFLLTFLLIPILISCESETKGDAKIIQVDVDAAQKGKISDHFESIEYILLDYPDSLPIVNLFKMKLANDRILVESRETAAVFVFDRKGNLQNVIRNYGEGPGQFRLIDDMFLEGNLVRIHCTYLKKYLIFNLEGELIEEGKLDEIADRSYIGKDFSLFQFQKGEGPEKYTIIRKGKENEVDGFVPLKQGNEDFLRYNNIQGFQYDPFRDSFYLTSMNTYEIPLMDGDGFLKQKLNFDFGKNNFETKRRIQFTKDPNGENTYLIENKIVQSINSFFPFKNKIFVHFFSGIRNSHFLFLDNNFEIIYHVNELENDFDGMKLKMWSWAYSENEIVYALDSKQLYNDYVETFNDKKVTVKKGDIHDFFRNNKEKLKEEKYVLVVMKVKE</sequence>
<protein>
    <submittedName>
        <fullName evidence="1">6-bladed beta-propeller</fullName>
    </submittedName>
</protein>
<comment type="caution">
    <text evidence="1">The sequence shown here is derived from an EMBL/GenBank/DDBJ whole genome shotgun (WGS) entry which is preliminary data.</text>
</comment>
<evidence type="ECO:0000313" key="1">
    <source>
        <dbReference type="EMBL" id="MCR9014052.1"/>
    </source>
</evidence>
<dbReference type="RefSeq" id="WP_258421927.1">
    <property type="nucleotide sequence ID" value="NZ_JANSUY010000001.1"/>
</dbReference>
<dbReference type="Pfam" id="PF17170">
    <property type="entry name" value="DUF5128"/>
    <property type="match status" value="1"/>
</dbReference>
<dbReference type="AlphaFoldDB" id="A0A9X2P5R4"/>
<gene>
    <name evidence="1" type="ORF">NU887_03335</name>
</gene>
<evidence type="ECO:0000313" key="2">
    <source>
        <dbReference type="Proteomes" id="UP001142175"/>
    </source>
</evidence>
<accession>A0A9X2P5R4</accession>